<evidence type="ECO:0008006" key="6">
    <source>
        <dbReference type="Google" id="ProtNLM"/>
    </source>
</evidence>
<dbReference type="Pfam" id="PF21789">
    <property type="entry name" value="TNP-like_RNaseH_C"/>
    <property type="match status" value="1"/>
</dbReference>
<reference evidence="3 5" key="1">
    <citation type="submission" date="2024-05" db="EMBL/GenBank/DDBJ databases">
        <title>Genetic variation in Jamaican populations of the coffee berry borer (Hypothenemus hampei).</title>
        <authorList>
            <person name="Errbii M."/>
            <person name="Myrie A."/>
        </authorList>
    </citation>
    <scope>NUCLEOTIDE SEQUENCE [LARGE SCALE GENOMIC DNA]</scope>
    <source>
        <strain evidence="3">JA-Hopewell-2020-01-JO</strain>
        <tissue evidence="3">Whole body</tissue>
    </source>
</reference>
<evidence type="ECO:0000259" key="1">
    <source>
        <dbReference type="Pfam" id="PF21788"/>
    </source>
</evidence>
<sequence>MQARWKEMIQVYEEDKKAPLIFRSLHKIKDYYFSTTGEDSMKVKIAAQTLSRSMATRIFISVQYGVLPSRAVATATFVSQVDELFDSLNGTSLVVPDGKPFKCAVSEDSGHLAFWLQAYNKVSQWNFLRPNRRGKPPSQLGWLYTLKAFQEIWKHLKASGIKPFKPRNLNQDALENLFGAIRSSCGCNENPTVCQFIGGLKTQVINNLTGKGLGSLNCEDDGFKLLSNLKSLLISPEAGTSALDNPAPATEQVVHAPVSIASDVAALVSAGSMECLSVAYVAGYILKRLLLNSKMNCDTCLGSLKSDNLDPCNAFIAAKEFSDNSQKLYYPSEELVISVGQCVLIIEEVLKDNIEKTGLMDIINFQAKAQVDFGFLEHCSHHSTYLKDVIIQSVCKIGIPWFCNRQNRDMRAERKVKLSSRKYKKLLHQ</sequence>
<keyword evidence="5" id="KW-1185">Reference proteome</keyword>
<dbReference type="EMBL" id="JBDJPC010000004">
    <property type="protein sequence ID" value="KAL1505328.1"/>
    <property type="molecule type" value="Genomic_DNA"/>
</dbReference>
<evidence type="ECO:0000313" key="3">
    <source>
        <dbReference type="EMBL" id="KAL1488118.1"/>
    </source>
</evidence>
<protein>
    <recommendedName>
        <fullName evidence="6">Transposable element P transposase</fullName>
    </recommendedName>
</protein>
<dbReference type="InterPro" id="IPR048367">
    <property type="entry name" value="TNP-like_RNaseH_C"/>
</dbReference>
<dbReference type="InterPro" id="IPR048366">
    <property type="entry name" value="TNP-like_GBD"/>
</dbReference>
<proteinExistence type="predicted"/>
<dbReference type="EMBL" id="JBDJPC010000015">
    <property type="protein sequence ID" value="KAL1488118.1"/>
    <property type="molecule type" value="Genomic_DNA"/>
</dbReference>
<evidence type="ECO:0000259" key="2">
    <source>
        <dbReference type="Pfam" id="PF21789"/>
    </source>
</evidence>
<feature type="domain" description="Transposable element P transposase-like RNase H C-terminal" evidence="2">
    <location>
        <begin position="169"/>
        <end position="196"/>
    </location>
</feature>
<evidence type="ECO:0000313" key="5">
    <source>
        <dbReference type="Proteomes" id="UP001566132"/>
    </source>
</evidence>
<feature type="domain" description="Transposable element P transposase-like GTP-binding insertion" evidence="1">
    <location>
        <begin position="3"/>
        <end position="93"/>
    </location>
</feature>
<dbReference type="Proteomes" id="UP001566132">
    <property type="component" value="Unassembled WGS sequence"/>
</dbReference>
<accession>A0ABD1E0C3</accession>
<evidence type="ECO:0000313" key="4">
    <source>
        <dbReference type="EMBL" id="KAL1505328.1"/>
    </source>
</evidence>
<gene>
    <name evidence="4" type="ORF">ABEB36_004919</name>
    <name evidence="3" type="ORF">ABEB36_015076</name>
</gene>
<dbReference type="AlphaFoldDB" id="A0ABD1E0C3"/>
<dbReference type="Pfam" id="PF21788">
    <property type="entry name" value="TNP-like_GBD"/>
    <property type="match status" value="1"/>
</dbReference>
<organism evidence="3 5">
    <name type="scientific">Hypothenemus hampei</name>
    <name type="common">Coffee berry borer</name>
    <dbReference type="NCBI Taxonomy" id="57062"/>
    <lineage>
        <taxon>Eukaryota</taxon>
        <taxon>Metazoa</taxon>
        <taxon>Ecdysozoa</taxon>
        <taxon>Arthropoda</taxon>
        <taxon>Hexapoda</taxon>
        <taxon>Insecta</taxon>
        <taxon>Pterygota</taxon>
        <taxon>Neoptera</taxon>
        <taxon>Endopterygota</taxon>
        <taxon>Coleoptera</taxon>
        <taxon>Polyphaga</taxon>
        <taxon>Cucujiformia</taxon>
        <taxon>Curculionidae</taxon>
        <taxon>Scolytinae</taxon>
        <taxon>Hypothenemus</taxon>
    </lineage>
</organism>
<name>A0ABD1E0C3_HYPHA</name>
<comment type="caution">
    <text evidence="3">The sequence shown here is derived from an EMBL/GenBank/DDBJ whole genome shotgun (WGS) entry which is preliminary data.</text>
</comment>